<dbReference type="SUPFAM" id="SSF55831">
    <property type="entry name" value="Thymidylate synthase/dCMP hydroxymethylase"/>
    <property type="match status" value="1"/>
</dbReference>
<dbReference type="GO" id="GO:0032259">
    <property type="term" value="P:methylation"/>
    <property type="evidence" value="ECO:0007669"/>
    <property type="project" value="UniProtKB-KW"/>
</dbReference>
<dbReference type="EC" id="2.1.1.45" evidence="7"/>
<evidence type="ECO:0000256" key="3">
    <source>
        <dbReference type="ARBA" id="ARBA00022679"/>
    </source>
</evidence>
<dbReference type="PIRSF" id="PIRSF036752">
    <property type="entry name" value="TSase_MJ051"/>
    <property type="match status" value="1"/>
</dbReference>
<dbReference type="GO" id="GO:0005829">
    <property type="term" value="C:cytosol"/>
    <property type="evidence" value="ECO:0007669"/>
    <property type="project" value="TreeGrafter"/>
</dbReference>
<reference evidence="7 8" key="1">
    <citation type="journal article" date="2019" name="Nat. Microbiol.">
        <title>Wide diversity of methane and short-chain alkane metabolisms in uncultured archaea.</title>
        <authorList>
            <person name="Borrel G."/>
            <person name="Adam P.S."/>
            <person name="McKay L.J."/>
            <person name="Chen L.X."/>
            <person name="Sierra-Garcia I.N."/>
            <person name="Sieber C.M."/>
            <person name="Letourneur Q."/>
            <person name="Ghozlane A."/>
            <person name="Andersen G.L."/>
            <person name="Li W.J."/>
            <person name="Hallam S.J."/>
            <person name="Muyzer G."/>
            <person name="de Oliveira V.M."/>
            <person name="Inskeep W.P."/>
            <person name="Banfield J.F."/>
            <person name="Gribaldo S."/>
        </authorList>
    </citation>
    <scope>NUCLEOTIDE SEQUENCE [LARGE SCALE GENOMIC DNA]</scope>
    <source>
        <strain evidence="7">NM1b</strain>
    </source>
</reference>
<dbReference type="AlphaFoldDB" id="A0A520KWM9"/>
<dbReference type="PANTHER" id="PTHR11548:SF1">
    <property type="entry name" value="THYMIDYLATE SYNTHASE 1"/>
    <property type="match status" value="1"/>
</dbReference>
<protein>
    <submittedName>
        <fullName evidence="7">Thymidylate synthase</fullName>
        <ecNumber evidence="7">2.1.1.45</ecNumber>
    </submittedName>
</protein>
<dbReference type="InterPro" id="IPR045097">
    <property type="entry name" value="Thymidate_synth/dCMP_Mease"/>
</dbReference>
<dbReference type="GO" id="GO:0004799">
    <property type="term" value="F:thymidylate synthase activity"/>
    <property type="evidence" value="ECO:0007669"/>
    <property type="project" value="UniProtKB-EC"/>
</dbReference>
<dbReference type="Pfam" id="PF00303">
    <property type="entry name" value="Thymidylat_synt"/>
    <property type="match status" value="1"/>
</dbReference>
<evidence type="ECO:0000259" key="6">
    <source>
        <dbReference type="Pfam" id="PF00303"/>
    </source>
</evidence>
<dbReference type="PANTHER" id="PTHR11548">
    <property type="entry name" value="THYMIDYLATE SYNTHASE 1"/>
    <property type="match status" value="1"/>
</dbReference>
<accession>A0A520KWM9</accession>
<name>A0A520KWM9_9EURY</name>
<keyword evidence="1" id="KW-0963">Cytoplasm</keyword>
<keyword evidence="2 7" id="KW-0489">Methyltransferase</keyword>
<evidence type="ECO:0000256" key="2">
    <source>
        <dbReference type="ARBA" id="ARBA00022603"/>
    </source>
</evidence>
<comment type="caution">
    <text evidence="7">The sequence shown here is derived from an EMBL/GenBank/DDBJ whole genome shotgun (WGS) entry which is preliminary data.</text>
</comment>
<dbReference type="GO" id="GO:0006231">
    <property type="term" value="P:dTMP biosynthetic process"/>
    <property type="evidence" value="ECO:0007669"/>
    <property type="project" value="InterPro"/>
</dbReference>
<dbReference type="InterPro" id="IPR036926">
    <property type="entry name" value="Thymidate_synth/dCMP_Mease_sf"/>
</dbReference>
<dbReference type="Proteomes" id="UP000320766">
    <property type="component" value="Unassembled WGS sequence"/>
</dbReference>
<evidence type="ECO:0000256" key="1">
    <source>
        <dbReference type="ARBA" id="ARBA00022490"/>
    </source>
</evidence>
<feature type="active site" evidence="5">
    <location>
        <position position="139"/>
    </location>
</feature>
<dbReference type="PROSITE" id="PS00091">
    <property type="entry name" value="THYMIDYLATE_SYNTHASE"/>
    <property type="match status" value="1"/>
</dbReference>
<feature type="domain" description="Thymidylate synthase/dCMP hydroxymethylase" evidence="6">
    <location>
        <begin position="80"/>
        <end position="215"/>
    </location>
</feature>
<dbReference type="EMBL" id="RXIL01000095">
    <property type="protein sequence ID" value="RZN68817.1"/>
    <property type="molecule type" value="Genomic_DNA"/>
</dbReference>
<keyword evidence="3 7" id="KW-0808">Transferase</keyword>
<organism evidence="7 8">
    <name type="scientific">Candidatus Methanolliviera hydrocarbonicum</name>
    <dbReference type="NCBI Taxonomy" id="2491085"/>
    <lineage>
        <taxon>Archaea</taxon>
        <taxon>Methanobacteriati</taxon>
        <taxon>Methanobacteriota</taxon>
        <taxon>Candidatus Methanoliparia</taxon>
        <taxon>Candidatus Methanoliparales</taxon>
        <taxon>Candidatus Methanollivieraceae</taxon>
        <taxon>Candidatus Methanolliviera</taxon>
    </lineage>
</organism>
<dbReference type="InterPro" id="IPR014620">
    <property type="entry name" value="Thymidylate_synthase_arc"/>
</dbReference>
<dbReference type="InterPro" id="IPR020940">
    <property type="entry name" value="Thymidylate_synthase_AS"/>
</dbReference>
<dbReference type="Gene3D" id="3.30.572.10">
    <property type="entry name" value="Thymidylate synthase/dCMP hydroxymethylase domain"/>
    <property type="match status" value="1"/>
</dbReference>
<dbReference type="NCBIfam" id="TIGR03283">
    <property type="entry name" value="thy_syn_methano"/>
    <property type="match status" value="1"/>
</dbReference>
<dbReference type="GO" id="GO:0006235">
    <property type="term" value="P:dTTP biosynthetic process"/>
    <property type="evidence" value="ECO:0007669"/>
    <property type="project" value="InterPro"/>
</dbReference>
<proteinExistence type="predicted"/>
<sequence length="220" mass="25618">MRRSNFFIQGRTPKDVWYRGLKLIMSQGAHVLDERGSDTKEILDLMTRIEEPRGDFPKEILKRERMLSEYGKQFLSPENKGFSYTYGERLRNWHLKLQGQGIDQIQVIIERIRKNKNTRRATATTWIPPIDAKAEEVPCMILVDFKLRKKLELTALFRSHDFYGAYPYNIYALSKLQEYVEEQIRMPEKIPAKLGGITVLSISAHIYAGDFQSAQNVFGV</sequence>
<dbReference type="InterPro" id="IPR023451">
    <property type="entry name" value="Thymidate_synth/dCMP_Mease_dom"/>
</dbReference>
<evidence type="ECO:0000256" key="5">
    <source>
        <dbReference type="PROSITE-ProRule" id="PRU10016"/>
    </source>
</evidence>
<gene>
    <name evidence="7" type="ORF">EF807_05320</name>
</gene>
<evidence type="ECO:0000313" key="7">
    <source>
        <dbReference type="EMBL" id="RZN68817.1"/>
    </source>
</evidence>
<keyword evidence="4" id="KW-0545">Nucleotide biosynthesis</keyword>
<evidence type="ECO:0000313" key="8">
    <source>
        <dbReference type="Proteomes" id="UP000320766"/>
    </source>
</evidence>
<evidence type="ECO:0000256" key="4">
    <source>
        <dbReference type="ARBA" id="ARBA00022727"/>
    </source>
</evidence>
<dbReference type="CDD" id="cd00351">
    <property type="entry name" value="TS_Pyrimidine_HMase"/>
    <property type="match status" value="1"/>
</dbReference>